<name>R7W2J4_AEGTA</name>
<dbReference type="AlphaFoldDB" id="R7W2J4"/>
<evidence type="ECO:0000313" key="2">
    <source>
        <dbReference type="EnsemblPlants" id="EMT13566"/>
    </source>
</evidence>
<organism evidence="2">
    <name type="scientific">Aegilops tauschii</name>
    <name type="common">Tausch's goatgrass</name>
    <name type="synonym">Aegilops squarrosa</name>
    <dbReference type="NCBI Taxonomy" id="37682"/>
    <lineage>
        <taxon>Eukaryota</taxon>
        <taxon>Viridiplantae</taxon>
        <taxon>Streptophyta</taxon>
        <taxon>Embryophyta</taxon>
        <taxon>Tracheophyta</taxon>
        <taxon>Spermatophyta</taxon>
        <taxon>Magnoliopsida</taxon>
        <taxon>Liliopsida</taxon>
        <taxon>Poales</taxon>
        <taxon>Poaceae</taxon>
        <taxon>BOP clade</taxon>
        <taxon>Pooideae</taxon>
        <taxon>Triticodae</taxon>
        <taxon>Triticeae</taxon>
        <taxon>Triticinae</taxon>
        <taxon>Aegilops</taxon>
    </lineage>
</organism>
<dbReference type="PANTHER" id="PTHR31325">
    <property type="entry name" value="OS01G0798800 PROTEIN-RELATED"/>
    <property type="match status" value="1"/>
</dbReference>
<feature type="compositionally biased region" description="Basic and acidic residues" evidence="1">
    <location>
        <begin position="183"/>
        <end position="194"/>
    </location>
</feature>
<proteinExistence type="predicted"/>
<dbReference type="EnsemblPlants" id="EMT13566">
    <property type="protein sequence ID" value="EMT13566"/>
    <property type="gene ID" value="F775_01903"/>
</dbReference>
<protein>
    <recommendedName>
        <fullName evidence="3">DUF4220 domain-containing protein</fullName>
    </recommendedName>
</protein>
<reference evidence="2" key="1">
    <citation type="submission" date="2015-06" db="UniProtKB">
        <authorList>
            <consortium name="EnsemblPlants"/>
        </authorList>
    </citation>
    <scope>IDENTIFICATION</scope>
</reference>
<accession>R7W2J4</accession>
<evidence type="ECO:0000256" key="1">
    <source>
        <dbReference type="SAM" id="MobiDB-lite"/>
    </source>
</evidence>
<sequence>MMLGLEEWWNREHYSQTAKISEDLKKNLRIYIHELVRNGEVSTQGIVRKKWGEYAIQWKCRKLYKKLTGDLLGVEFQEGIIIWHIATDLYLLDDKHTGIETMEGQAMYESVRVLSNYMMFLLVERPYMLPGLAQSRLYRRTCENLVKIWGQEGQTHQAPSWGDMFRLRDGPNSRSSLQRRKKLADMVQDKKPKAGPETPRLSYAIDVAKELASNDKNSSLQVLLFVWMDFLVHAANRCSRESHAKKLSSGGEFTTVLWLLIEHLHQLVEPNPPPPSAEDGDEIKGTQRAAVDKYL</sequence>
<feature type="region of interest" description="Disordered" evidence="1">
    <location>
        <begin position="171"/>
        <end position="198"/>
    </location>
</feature>
<dbReference type="Pfam" id="PF04578">
    <property type="entry name" value="DUF594"/>
    <property type="match status" value="1"/>
</dbReference>
<dbReference type="InterPro" id="IPR007658">
    <property type="entry name" value="DUF594"/>
</dbReference>
<evidence type="ECO:0008006" key="3">
    <source>
        <dbReference type="Google" id="ProtNLM"/>
    </source>
</evidence>